<sequence>MVSRLGAPLTIDAHCHVFNGSDLQIKEFLSRVAVRQRGALGIGVRAIGGLLETLAWNGAPDGDRELEMLASLEKQLAQCGDAEFANQIEHYGELQYTVARNELHERNSVKNPYWMVKIDKMT</sequence>
<organism evidence="1 2">
    <name type="scientific">Solimonas fluminis</name>
    <dbReference type="NCBI Taxonomy" id="2086571"/>
    <lineage>
        <taxon>Bacteria</taxon>
        <taxon>Pseudomonadati</taxon>
        <taxon>Pseudomonadota</taxon>
        <taxon>Gammaproteobacteria</taxon>
        <taxon>Nevskiales</taxon>
        <taxon>Nevskiaceae</taxon>
        <taxon>Solimonas</taxon>
    </lineage>
</organism>
<evidence type="ECO:0000313" key="2">
    <source>
        <dbReference type="Proteomes" id="UP000238220"/>
    </source>
</evidence>
<accession>A0A2S5TI70</accession>
<dbReference type="Proteomes" id="UP000238220">
    <property type="component" value="Unassembled WGS sequence"/>
</dbReference>
<keyword evidence="2" id="KW-1185">Reference proteome</keyword>
<comment type="caution">
    <text evidence="1">The sequence shown here is derived from an EMBL/GenBank/DDBJ whole genome shotgun (WGS) entry which is preliminary data.</text>
</comment>
<gene>
    <name evidence="1" type="ORF">C3942_07750</name>
</gene>
<protein>
    <submittedName>
        <fullName evidence="1">Uncharacterized protein</fullName>
    </submittedName>
</protein>
<reference evidence="1 2" key="1">
    <citation type="submission" date="2018-02" db="EMBL/GenBank/DDBJ databases">
        <title>Genome sequencing of Solimonas sp. HR-BB.</title>
        <authorList>
            <person name="Lee Y."/>
            <person name="Jeon C.O."/>
        </authorList>
    </citation>
    <scope>NUCLEOTIDE SEQUENCE [LARGE SCALE GENOMIC DNA]</scope>
    <source>
        <strain evidence="1 2">HR-BB</strain>
    </source>
</reference>
<proteinExistence type="predicted"/>
<dbReference type="AlphaFoldDB" id="A0A2S5TI70"/>
<dbReference type="EMBL" id="PSNW01000003">
    <property type="protein sequence ID" value="PPE74647.1"/>
    <property type="molecule type" value="Genomic_DNA"/>
</dbReference>
<name>A0A2S5TI70_9GAMM</name>
<evidence type="ECO:0000313" key="1">
    <source>
        <dbReference type="EMBL" id="PPE74647.1"/>
    </source>
</evidence>